<sequence length="670" mass="75892">MVIYVNASAERDGNGSKEMPFKHINTAAQVAMPGDEVVVAPGIYREYVDPKNAGREDARIVYRSEEPLGAIITGAEEVKSWEKYQDNVWVCRIDNSVFGNYNPYTTFVAGDWYFGKFERHTGAVYLNDRMLYEALTLDECIKGEVYTPSWEPEYSIYKWYTEQDGNETVIYANFQGHNPNEENVEINVRRECFMPSKTGVGYITFSGFNVNKAATTWAPPAAYQDGMVGPHWSKGWIIEDCEISNSKCCGISLGKYCDPDNDHYFTRKHVKSPTQMERDAVCRGQYHGWLKENVGSHIVRRCHIHHCEQTGIVGRQGCVFSIIEDNHIHNINNMQELAGAEIAGIKFHAAIDVIFRRNHIHNCTMGIWCDWEAQGTRITQNLLHDNYPPESATGVMGAMMSQDVFVEVGHGPTLIDNNILLSKASVRIATEGVACVHNLILGAFTSVGGGTDQTANGVNQPRYTPYHIPHRTEVAGFMTILHGDDRFYNNIFIQNWPVQEVEAKEDMGFMMVENQEVGTAIFDEYPTYDEWIKQFRLDETAEKFFMMEVQDAHFSHLPVWVDGNAYFNGAKACKNEKSNFIDTENEAYVKLIEEDGKYRIETNVYDLMGDFKDGMINSDILGEAFEPEERFENPDGSSITFDSDYLGDHRGIAPIPGPFASAEGSRKQLW</sequence>
<reference evidence="3" key="1">
    <citation type="submission" date="2020-10" db="EMBL/GenBank/DDBJ databases">
        <authorList>
            <person name="Gilroy R."/>
        </authorList>
    </citation>
    <scope>NUCLEOTIDE SEQUENCE</scope>
    <source>
        <strain evidence="3">ChiSjej5B23-6657</strain>
    </source>
</reference>
<dbReference type="EMBL" id="DVHM01000101">
    <property type="protein sequence ID" value="HIR70881.1"/>
    <property type="molecule type" value="Genomic_DNA"/>
</dbReference>
<evidence type="ECO:0000259" key="2">
    <source>
        <dbReference type="Pfam" id="PF21258"/>
    </source>
</evidence>
<dbReference type="Proteomes" id="UP000823912">
    <property type="component" value="Unassembled WGS sequence"/>
</dbReference>
<comment type="caution">
    <text evidence="3">The sequence shown here is derived from an EMBL/GenBank/DDBJ whole genome shotgun (WGS) entry which is preliminary data.</text>
</comment>
<dbReference type="Pfam" id="PF13229">
    <property type="entry name" value="Beta_helix"/>
    <property type="match status" value="1"/>
</dbReference>
<proteinExistence type="predicted"/>
<accession>A0A9D1EAC1</accession>
<feature type="domain" description="Right handed beta helix" evidence="1">
    <location>
        <begin position="235"/>
        <end position="387"/>
    </location>
</feature>
<dbReference type="InterPro" id="IPR012334">
    <property type="entry name" value="Pectin_lyas_fold"/>
</dbReference>
<evidence type="ECO:0000259" key="1">
    <source>
        <dbReference type="Pfam" id="PF13229"/>
    </source>
</evidence>
<dbReference type="Pfam" id="PF21258">
    <property type="entry name" value="Glyco_hydro_120_ins"/>
    <property type="match status" value="1"/>
</dbReference>
<organism evidence="3 4">
    <name type="scientific">Candidatus Pullilachnospira gallistercoris</name>
    <dbReference type="NCBI Taxonomy" id="2840911"/>
    <lineage>
        <taxon>Bacteria</taxon>
        <taxon>Bacillati</taxon>
        <taxon>Bacillota</taxon>
        <taxon>Clostridia</taxon>
        <taxon>Lachnospirales</taxon>
        <taxon>Lachnospiraceae</taxon>
        <taxon>Lachnospiraceae incertae sedis</taxon>
        <taxon>Candidatus Pullilachnospira</taxon>
    </lineage>
</organism>
<dbReference type="InterPro" id="IPR039448">
    <property type="entry name" value="Beta_helix"/>
</dbReference>
<name>A0A9D1EAC1_9FIRM</name>
<dbReference type="InterPro" id="IPR013780">
    <property type="entry name" value="Glyco_hydro_b"/>
</dbReference>
<protein>
    <submittedName>
        <fullName evidence="3">Right-handed parallel beta-helix repeat-containing protein</fullName>
    </submittedName>
</protein>
<dbReference type="Gene3D" id="2.60.40.1180">
    <property type="entry name" value="Golgi alpha-mannosidase II"/>
    <property type="match status" value="1"/>
</dbReference>
<dbReference type="SUPFAM" id="SSF51126">
    <property type="entry name" value="Pectin lyase-like"/>
    <property type="match status" value="1"/>
</dbReference>
<dbReference type="Gene3D" id="2.160.20.10">
    <property type="entry name" value="Single-stranded right-handed beta-helix, Pectin lyase-like"/>
    <property type="match status" value="1"/>
</dbReference>
<evidence type="ECO:0000313" key="3">
    <source>
        <dbReference type="EMBL" id="HIR70881.1"/>
    </source>
</evidence>
<feature type="domain" description="Glycoside hydrolase 120 insertion" evidence="2">
    <location>
        <begin position="78"/>
        <end position="186"/>
    </location>
</feature>
<dbReference type="InterPro" id="IPR011050">
    <property type="entry name" value="Pectin_lyase_fold/virulence"/>
</dbReference>
<gene>
    <name evidence="3" type="ORF">IAA55_06345</name>
</gene>
<evidence type="ECO:0000313" key="4">
    <source>
        <dbReference type="Proteomes" id="UP000823912"/>
    </source>
</evidence>
<dbReference type="InterPro" id="IPR049169">
    <property type="entry name" value="Glyco_hydro_120_ins"/>
</dbReference>
<reference evidence="3" key="2">
    <citation type="journal article" date="2021" name="PeerJ">
        <title>Extensive microbial diversity within the chicken gut microbiome revealed by metagenomics and culture.</title>
        <authorList>
            <person name="Gilroy R."/>
            <person name="Ravi A."/>
            <person name="Getino M."/>
            <person name="Pursley I."/>
            <person name="Horton D.L."/>
            <person name="Alikhan N.F."/>
            <person name="Baker D."/>
            <person name="Gharbi K."/>
            <person name="Hall N."/>
            <person name="Watson M."/>
            <person name="Adriaenssens E.M."/>
            <person name="Foster-Nyarko E."/>
            <person name="Jarju S."/>
            <person name="Secka A."/>
            <person name="Antonio M."/>
            <person name="Oren A."/>
            <person name="Chaudhuri R.R."/>
            <person name="La Ragione R."/>
            <person name="Hildebrand F."/>
            <person name="Pallen M.J."/>
        </authorList>
    </citation>
    <scope>NUCLEOTIDE SEQUENCE</scope>
    <source>
        <strain evidence="3">ChiSjej5B23-6657</strain>
    </source>
</reference>
<dbReference type="AlphaFoldDB" id="A0A9D1EAC1"/>